<dbReference type="GO" id="GO:0008270">
    <property type="term" value="F:zinc ion binding"/>
    <property type="evidence" value="ECO:0007669"/>
    <property type="project" value="InterPro"/>
</dbReference>
<dbReference type="InterPro" id="IPR036977">
    <property type="entry name" value="DNA_primase_Znf_CHC2"/>
</dbReference>
<name>A0A0F9T6S3_9ZZZZ</name>
<accession>A0A0F9T6S3</accession>
<proteinExistence type="predicted"/>
<dbReference type="GO" id="GO:0003677">
    <property type="term" value="F:DNA binding"/>
    <property type="evidence" value="ECO:0007669"/>
    <property type="project" value="InterPro"/>
</dbReference>
<reference evidence="2" key="1">
    <citation type="journal article" date="2015" name="Nature">
        <title>Complex archaea that bridge the gap between prokaryotes and eukaryotes.</title>
        <authorList>
            <person name="Spang A."/>
            <person name="Saw J.H."/>
            <person name="Jorgensen S.L."/>
            <person name="Zaremba-Niedzwiedzka K."/>
            <person name="Martijn J."/>
            <person name="Lind A.E."/>
            <person name="van Eijk R."/>
            <person name="Schleper C."/>
            <person name="Guy L."/>
            <person name="Ettema T.J."/>
        </authorList>
    </citation>
    <scope>NUCLEOTIDE SEQUENCE</scope>
</reference>
<dbReference type="GO" id="GO:0006260">
    <property type="term" value="P:DNA replication"/>
    <property type="evidence" value="ECO:0007669"/>
    <property type="project" value="InterPro"/>
</dbReference>
<protein>
    <recommendedName>
        <fullName evidence="1">Zinc finger CHC2-type domain-containing protein</fullName>
    </recommendedName>
</protein>
<dbReference type="AlphaFoldDB" id="A0A0F9T6S3"/>
<evidence type="ECO:0000313" key="2">
    <source>
        <dbReference type="EMBL" id="KKN74884.1"/>
    </source>
</evidence>
<sequence length="197" mass="22804">MDFDRASLKYMAQANLRGKPTEWLVFHFQHLQDELQKVKDYEHLTPDDPYVYYGLCSLDALVNEVQRRRRLSYAGITNTNRETIEAIKSSLKIEDILEWYTEVFLHQRNWTYRCTLHGPDNHPSGSIKDNRAHCFVCDQGGDVFDVVQLFERVSLPQAMAKLARHIGINLGPIKGGGEGYKGNFTKSQYNRKATGWY</sequence>
<organism evidence="2">
    <name type="scientific">marine sediment metagenome</name>
    <dbReference type="NCBI Taxonomy" id="412755"/>
    <lineage>
        <taxon>unclassified sequences</taxon>
        <taxon>metagenomes</taxon>
        <taxon>ecological metagenomes</taxon>
    </lineage>
</organism>
<dbReference type="EMBL" id="LAZR01000319">
    <property type="protein sequence ID" value="KKN74884.1"/>
    <property type="molecule type" value="Genomic_DNA"/>
</dbReference>
<dbReference type="Gene3D" id="3.90.580.10">
    <property type="entry name" value="Zinc finger, CHC2-type domain"/>
    <property type="match status" value="1"/>
</dbReference>
<evidence type="ECO:0000259" key="1">
    <source>
        <dbReference type="Pfam" id="PF01807"/>
    </source>
</evidence>
<dbReference type="GO" id="GO:0003899">
    <property type="term" value="F:DNA-directed RNA polymerase activity"/>
    <property type="evidence" value="ECO:0007669"/>
    <property type="project" value="InterPro"/>
</dbReference>
<gene>
    <name evidence="2" type="ORF">LCGC14_0386330</name>
</gene>
<dbReference type="Pfam" id="PF01807">
    <property type="entry name" value="Zn_ribbon_DnaG"/>
    <property type="match status" value="1"/>
</dbReference>
<feature type="domain" description="Zinc finger CHC2-type" evidence="1">
    <location>
        <begin position="80"/>
        <end position="170"/>
    </location>
</feature>
<dbReference type="InterPro" id="IPR002694">
    <property type="entry name" value="Znf_CHC2"/>
</dbReference>
<comment type="caution">
    <text evidence="2">The sequence shown here is derived from an EMBL/GenBank/DDBJ whole genome shotgun (WGS) entry which is preliminary data.</text>
</comment>
<dbReference type="SUPFAM" id="SSF57783">
    <property type="entry name" value="Zinc beta-ribbon"/>
    <property type="match status" value="1"/>
</dbReference>